<evidence type="ECO:0000313" key="2">
    <source>
        <dbReference type="Proteomes" id="UP000272942"/>
    </source>
</evidence>
<keyword evidence="2" id="KW-1185">Reference proteome</keyword>
<proteinExistence type="predicted"/>
<dbReference type="EMBL" id="UZAN01042686">
    <property type="protein sequence ID" value="VDP76553.1"/>
    <property type="molecule type" value="Genomic_DNA"/>
</dbReference>
<reference evidence="1 2" key="2">
    <citation type="submission" date="2018-11" db="EMBL/GenBank/DDBJ databases">
        <authorList>
            <consortium name="Pathogen Informatics"/>
        </authorList>
    </citation>
    <scope>NUCLEOTIDE SEQUENCE [LARGE SCALE GENOMIC DNA]</scope>
    <source>
        <strain evidence="1 2">Egypt</strain>
    </source>
</reference>
<reference evidence="3" key="1">
    <citation type="submission" date="2016-06" db="UniProtKB">
        <authorList>
            <consortium name="WormBaseParasite"/>
        </authorList>
    </citation>
    <scope>IDENTIFICATION</scope>
</reference>
<protein>
    <submittedName>
        <fullName evidence="3">Amidase domain-containing protein</fullName>
    </submittedName>
</protein>
<accession>A0A183AFQ6</accession>
<sequence length="167" mass="17358">MRDARLEGTAAGAFGPLGNLDSPVKLATFFEALSMPNDCANADADEVPTVRGVENAGWKGIEVTTVGLVDVGGLLGNSVHGFDGVLRGLSDPITLRCFSEYGGTFPAVPLDIPDPKGVSLLAVESVGMGGDCFAVEEVTTVPLFMLCPSVFEGDPMISVIKVCETHL</sequence>
<dbReference type="AlphaFoldDB" id="A0A183AFQ6"/>
<dbReference type="WBParaSite" id="ECPE_0000580401-mRNA-1">
    <property type="protein sequence ID" value="ECPE_0000580401-mRNA-1"/>
    <property type="gene ID" value="ECPE_0000580401"/>
</dbReference>
<evidence type="ECO:0000313" key="3">
    <source>
        <dbReference type="WBParaSite" id="ECPE_0000580401-mRNA-1"/>
    </source>
</evidence>
<evidence type="ECO:0000313" key="1">
    <source>
        <dbReference type="EMBL" id="VDP76553.1"/>
    </source>
</evidence>
<name>A0A183AFQ6_9TREM</name>
<gene>
    <name evidence="1" type="ORF">ECPE_LOCUS5791</name>
</gene>
<dbReference type="Proteomes" id="UP000272942">
    <property type="component" value="Unassembled WGS sequence"/>
</dbReference>
<organism evidence="3">
    <name type="scientific">Echinostoma caproni</name>
    <dbReference type="NCBI Taxonomy" id="27848"/>
    <lineage>
        <taxon>Eukaryota</taxon>
        <taxon>Metazoa</taxon>
        <taxon>Spiralia</taxon>
        <taxon>Lophotrochozoa</taxon>
        <taxon>Platyhelminthes</taxon>
        <taxon>Trematoda</taxon>
        <taxon>Digenea</taxon>
        <taxon>Plagiorchiida</taxon>
        <taxon>Echinostomata</taxon>
        <taxon>Echinostomatoidea</taxon>
        <taxon>Echinostomatidae</taxon>
        <taxon>Echinostoma</taxon>
    </lineage>
</organism>